<keyword evidence="3" id="KW-0150">Chloroplast</keyword>
<keyword evidence="2" id="KW-0732">Signal</keyword>
<dbReference type="AlphaFoldDB" id="Q4G370"/>
<geneLocation type="plastid" evidence="3"/>
<sequence length="90" mass="9988">MLLKITCFFGGFLLASIFDTTMGEFQDWSILGAALTVASVETASKIYYSFISRVQLLSSKTYYSETLFLLNSFKLGLIYGLIVDAFKLGS</sequence>
<evidence type="ECO:0000256" key="2">
    <source>
        <dbReference type="SAM" id="SignalP"/>
    </source>
</evidence>
<organism evidence="3">
    <name type="scientific">Emiliania huxleyi</name>
    <name type="common">Coccolithophore</name>
    <name type="synonym">Pontosphaera huxleyi</name>
    <dbReference type="NCBI Taxonomy" id="2903"/>
    <lineage>
        <taxon>Eukaryota</taxon>
        <taxon>Haptista</taxon>
        <taxon>Haptophyta</taxon>
        <taxon>Prymnesiophyceae</taxon>
        <taxon>Isochrysidales</taxon>
        <taxon>Noelaerhabdaceae</taxon>
        <taxon>Emiliania</taxon>
    </lineage>
</organism>
<comment type="similarity">
    <text evidence="1">Belongs to the ycf20 family.</text>
</comment>
<dbReference type="Pfam" id="PF04483">
    <property type="entry name" value="DUF565"/>
    <property type="match status" value="1"/>
</dbReference>
<reference evidence="3" key="1">
    <citation type="journal article" date="2005" name="DNA Res.">
        <title>The complete plastid genome sequence of the haptophyte Emiliania huxleyi: a comparison to other plastid genomes.</title>
        <authorList>
            <person name="Sanchez-Puerta M.V."/>
            <person name="Bachvaroff T.R."/>
            <person name="Delwiche C.F."/>
        </authorList>
    </citation>
    <scope>NUCLEOTIDE SEQUENCE</scope>
    <source>
        <strain evidence="3">CCMP 373</strain>
    </source>
</reference>
<gene>
    <name evidence="3" type="primary">ycf20</name>
</gene>
<evidence type="ECO:0000313" key="3">
    <source>
        <dbReference type="EMBL" id="AAX13896.1"/>
    </source>
</evidence>
<feature type="chain" id="PRO_5007703114" evidence="2">
    <location>
        <begin position="24"/>
        <end position="90"/>
    </location>
</feature>
<dbReference type="PANTHER" id="PTHR33787">
    <property type="match status" value="1"/>
</dbReference>
<dbReference type="InterPro" id="IPR007572">
    <property type="entry name" value="Uncharacterised_Ycf20"/>
</dbReference>
<dbReference type="EMBL" id="JN022705">
    <property type="protein sequence ID" value="AEI29556.1"/>
    <property type="molecule type" value="Genomic_DNA"/>
</dbReference>
<dbReference type="PANTHER" id="PTHR33787:SF5">
    <property type="entry name" value="YCF20-LIKE PROTEIN"/>
    <property type="match status" value="1"/>
</dbReference>
<keyword evidence="4" id="KW-0934">Plastid</keyword>
<accession>Q4G370</accession>
<evidence type="ECO:0000313" key="4">
    <source>
        <dbReference type="EMBL" id="AEI29556.1"/>
    </source>
</evidence>
<proteinExistence type="inferred from homology"/>
<dbReference type="RefSeq" id="YP_277397.1">
    <property type="nucleotide sequence ID" value="NC_007288.1"/>
</dbReference>
<dbReference type="EMBL" id="AY741371">
    <property type="protein sequence ID" value="AAX13896.1"/>
    <property type="molecule type" value="Genomic_DNA"/>
</dbReference>
<name>Q4G370_EMIHU</name>
<feature type="signal peptide" evidence="2">
    <location>
        <begin position="1"/>
        <end position="23"/>
    </location>
</feature>
<evidence type="ECO:0000256" key="1">
    <source>
        <dbReference type="ARBA" id="ARBA00009846"/>
    </source>
</evidence>
<dbReference type="GeneID" id="3562482"/>
<reference evidence="4" key="2">
    <citation type="journal article" date="2012" name="J. Eukaryot. Microbiol.">
        <title>Twenty-Fold Difference in Evolutionary Rates between the Mitochondrial and Plastid Genomes of Species with Secondary Red Plastids.</title>
        <authorList>
            <person name="Smith D.R."/>
            <person name="Keeling P.J."/>
        </authorList>
    </citation>
    <scope>NUCLEOTIDE SEQUENCE</scope>
</reference>
<protein>
    <submittedName>
        <fullName evidence="3">Hypothetical chloroplast RF20</fullName>
    </submittedName>
</protein>